<evidence type="ECO:0000256" key="1">
    <source>
        <dbReference type="ARBA" id="ARBA00004651"/>
    </source>
</evidence>
<evidence type="ECO:0000256" key="6">
    <source>
        <dbReference type="ARBA" id="ARBA00023136"/>
    </source>
</evidence>
<dbReference type="Pfam" id="PF09335">
    <property type="entry name" value="VTT_dom"/>
    <property type="match status" value="1"/>
</dbReference>
<dbReference type="GO" id="GO:0005886">
    <property type="term" value="C:plasma membrane"/>
    <property type="evidence" value="ECO:0007669"/>
    <property type="project" value="UniProtKB-SubCell"/>
</dbReference>
<evidence type="ECO:0000256" key="2">
    <source>
        <dbReference type="ARBA" id="ARBA00010792"/>
    </source>
</evidence>
<sequence>MQVVPPVFRRCAMISPLSLVDSLAAQSLTVVALTTFLFMMAETSLFVGLVVPGDVAVLVSGVTVGSPAEYFSLVAVAATGAMLGETLGYFLGRRFGPRIRTSHLGMKLGEDRWAHAERLASGRNTGWALVTSRFVPMLHSIVPVVSGTLGMPYLRFIAWEAAACTVWAATYLGIGSLAGSAFHDHGSRIGYAVSAVLVLVILTAATVSRKVRTR</sequence>
<protein>
    <submittedName>
        <fullName evidence="9">Membrane-associated protein</fullName>
    </submittedName>
</protein>
<reference evidence="9 10" key="1">
    <citation type="submission" date="2017-06" db="EMBL/GenBank/DDBJ databases">
        <authorList>
            <person name="Kim H.J."/>
            <person name="Triplett B.A."/>
        </authorList>
    </citation>
    <scope>NUCLEOTIDE SEQUENCE [LARGE SCALE GENOMIC DNA]</scope>
    <source>
        <strain evidence="9 10">CGMCC 4.2132</strain>
    </source>
</reference>
<keyword evidence="6 7" id="KW-0472">Membrane</keyword>
<keyword evidence="5 7" id="KW-1133">Transmembrane helix</keyword>
<evidence type="ECO:0000256" key="7">
    <source>
        <dbReference type="RuleBase" id="RU367016"/>
    </source>
</evidence>
<comment type="subcellular location">
    <subcellularLocation>
        <location evidence="1 7">Cell membrane</location>
        <topology evidence="1 7">Multi-pass membrane protein</topology>
    </subcellularLocation>
</comment>
<evidence type="ECO:0000256" key="3">
    <source>
        <dbReference type="ARBA" id="ARBA00022475"/>
    </source>
</evidence>
<name>A0A239MB14_9ACTN</name>
<evidence type="ECO:0000256" key="5">
    <source>
        <dbReference type="ARBA" id="ARBA00022989"/>
    </source>
</evidence>
<dbReference type="AlphaFoldDB" id="A0A239MB14"/>
<accession>A0A239MB14</accession>
<keyword evidence="3 7" id="KW-1003">Cell membrane</keyword>
<dbReference type="InterPro" id="IPR032816">
    <property type="entry name" value="VTT_dom"/>
</dbReference>
<evidence type="ECO:0000313" key="10">
    <source>
        <dbReference type="Proteomes" id="UP000198282"/>
    </source>
</evidence>
<gene>
    <name evidence="9" type="ORF">SAMN05216276_10395</name>
</gene>
<comment type="caution">
    <text evidence="7">Lacks conserved residue(s) required for the propagation of feature annotation.</text>
</comment>
<feature type="transmembrane region" description="Helical" evidence="7">
    <location>
        <begin position="70"/>
        <end position="91"/>
    </location>
</feature>
<dbReference type="OrthoDB" id="9813426at2"/>
<keyword evidence="4 7" id="KW-0812">Transmembrane</keyword>
<evidence type="ECO:0000313" key="9">
    <source>
        <dbReference type="EMBL" id="SNT39174.1"/>
    </source>
</evidence>
<feature type="transmembrane region" description="Helical" evidence="7">
    <location>
        <begin position="156"/>
        <end position="177"/>
    </location>
</feature>
<proteinExistence type="inferred from homology"/>
<dbReference type="EMBL" id="FZOD01000039">
    <property type="protein sequence ID" value="SNT39174.1"/>
    <property type="molecule type" value="Genomic_DNA"/>
</dbReference>
<comment type="similarity">
    <text evidence="2 7">Belongs to the DedA family.</text>
</comment>
<dbReference type="PANTHER" id="PTHR30353:SF15">
    <property type="entry name" value="INNER MEMBRANE PROTEIN YABI"/>
    <property type="match status" value="1"/>
</dbReference>
<feature type="transmembrane region" description="Helical" evidence="7">
    <location>
        <begin position="189"/>
        <end position="208"/>
    </location>
</feature>
<keyword evidence="10" id="KW-1185">Reference proteome</keyword>
<evidence type="ECO:0000259" key="8">
    <source>
        <dbReference type="Pfam" id="PF09335"/>
    </source>
</evidence>
<dbReference type="Proteomes" id="UP000198282">
    <property type="component" value="Unassembled WGS sequence"/>
</dbReference>
<feature type="domain" description="VTT" evidence="8">
    <location>
        <begin position="51"/>
        <end position="176"/>
    </location>
</feature>
<evidence type="ECO:0000256" key="4">
    <source>
        <dbReference type="ARBA" id="ARBA00022692"/>
    </source>
</evidence>
<dbReference type="PANTHER" id="PTHR30353">
    <property type="entry name" value="INNER MEMBRANE PROTEIN DEDA-RELATED"/>
    <property type="match status" value="1"/>
</dbReference>
<organism evidence="9 10">
    <name type="scientific">Streptosporangium subroseum</name>
    <dbReference type="NCBI Taxonomy" id="106412"/>
    <lineage>
        <taxon>Bacteria</taxon>
        <taxon>Bacillati</taxon>
        <taxon>Actinomycetota</taxon>
        <taxon>Actinomycetes</taxon>
        <taxon>Streptosporangiales</taxon>
        <taxon>Streptosporangiaceae</taxon>
        <taxon>Streptosporangium</taxon>
    </lineage>
</organism>
<dbReference type="InterPro" id="IPR032818">
    <property type="entry name" value="DedA-like"/>
</dbReference>